<protein>
    <submittedName>
        <fullName evidence="1 3">Uncharacterized protein</fullName>
    </submittedName>
</protein>
<evidence type="ECO:0000313" key="1">
    <source>
        <dbReference type="EMBL" id="VDM46207.1"/>
    </source>
</evidence>
<reference evidence="1 2" key="2">
    <citation type="submission" date="2018-11" db="EMBL/GenBank/DDBJ databases">
        <authorList>
            <consortium name="Pathogen Informatics"/>
        </authorList>
    </citation>
    <scope>NUCLEOTIDE SEQUENCE [LARGE SCALE GENOMIC DNA]</scope>
</reference>
<organism evidence="2 3">
    <name type="scientific">Toxocara canis</name>
    <name type="common">Canine roundworm</name>
    <dbReference type="NCBI Taxonomy" id="6265"/>
    <lineage>
        <taxon>Eukaryota</taxon>
        <taxon>Metazoa</taxon>
        <taxon>Ecdysozoa</taxon>
        <taxon>Nematoda</taxon>
        <taxon>Chromadorea</taxon>
        <taxon>Rhabditida</taxon>
        <taxon>Spirurina</taxon>
        <taxon>Ascaridomorpha</taxon>
        <taxon>Ascaridoidea</taxon>
        <taxon>Toxocaridae</taxon>
        <taxon>Toxocara</taxon>
    </lineage>
</organism>
<gene>
    <name evidence="1" type="ORF">TCNE_LOCUS14886</name>
</gene>
<keyword evidence="2" id="KW-1185">Reference proteome</keyword>
<dbReference type="Proteomes" id="UP000050794">
    <property type="component" value="Unassembled WGS sequence"/>
</dbReference>
<accession>A0A183V2B6</accession>
<name>A0A183V2B6_TOXCA</name>
<sequence>MSTDDLAREGSNATESAKEQVRLRTYRAQWSGCHGVAPLTKLPFTALANECLKRTRKVYNAVLNRTRVKISNSNAWHFRRTQRVALANYLHSVITISKNNLNWTSFCWLELPFRRRRPGRGALPFFIPGAGRRRHLIRSIFLPLIPLRAHVVAEGAARFFNANEHSLTPSALLLSIKPELFAGC</sequence>
<dbReference type="AlphaFoldDB" id="A0A183V2B6"/>
<reference evidence="3" key="1">
    <citation type="submission" date="2016-06" db="UniProtKB">
        <authorList>
            <consortium name="WormBaseParasite"/>
        </authorList>
    </citation>
    <scope>IDENTIFICATION</scope>
</reference>
<evidence type="ECO:0000313" key="3">
    <source>
        <dbReference type="WBParaSite" id="TCNE_0001488601-mRNA-1"/>
    </source>
</evidence>
<dbReference type="WBParaSite" id="TCNE_0001488601-mRNA-1">
    <property type="protein sequence ID" value="TCNE_0001488601-mRNA-1"/>
    <property type="gene ID" value="TCNE_0001488601"/>
</dbReference>
<proteinExistence type="predicted"/>
<evidence type="ECO:0000313" key="2">
    <source>
        <dbReference type="Proteomes" id="UP000050794"/>
    </source>
</evidence>
<dbReference type="EMBL" id="UYWY01022508">
    <property type="protein sequence ID" value="VDM46207.1"/>
    <property type="molecule type" value="Genomic_DNA"/>
</dbReference>